<dbReference type="InterPro" id="IPR008914">
    <property type="entry name" value="PEBP"/>
</dbReference>
<dbReference type="Pfam" id="PF01161">
    <property type="entry name" value="PBP"/>
    <property type="match status" value="1"/>
</dbReference>
<dbReference type="Proteomes" id="UP000325161">
    <property type="component" value="Chromosome"/>
</dbReference>
<dbReference type="EMBL" id="CP043046">
    <property type="protein sequence ID" value="QEI06584.1"/>
    <property type="molecule type" value="Genomic_DNA"/>
</dbReference>
<name>A0A5C0AYC9_9BURK</name>
<organism evidence="2 3">
    <name type="scientific">Pigmentiphaga aceris</name>
    <dbReference type="NCBI Taxonomy" id="1940612"/>
    <lineage>
        <taxon>Bacteria</taxon>
        <taxon>Pseudomonadati</taxon>
        <taxon>Pseudomonadota</taxon>
        <taxon>Betaproteobacteria</taxon>
        <taxon>Burkholderiales</taxon>
        <taxon>Alcaligenaceae</taxon>
        <taxon>Pigmentiphaga</taxon>
    </lineage>
</organism>
<evidence type="ECO:0000256" key="1">
    <source>
        <dbReference type="SAM" id="SignalP"/>
    </source>
</evidence>
<dbReference type="CDD" id="cd00865">
    <property type="entry name" value="PEBP_bact_arch"/>
    <property type="match status" value="1"/>
</dbReference>
<feature type="signal peptide" evidence="1">
    <location>
        <begin position="1"/>
        <end position="19"/>
    </location>
</feature>
<dbReference type="InterPro" id="IPR005247">
    <property type="entry name" value="YbhB_YbcL/LppC-like"/>
</dbReference>
<dbReference type="OrthoDB" id="9797506at2"/>
<keyword evidence="1" id="KW-0732">Signal</keyword>
<dbReference type="PANTHER" id="PTHR30289">
    <property type="entry name" value="UNCHARACTERIZED PROTEIN YBCL-RELATED"/>
    <property type="match status" value="1"/>
</dbReference>
<gene>
    <name evidence="2" type="ORF">FXN63_12645</name>
</gene>
<dbReference type="PANTHER" id="PTHR30289:SF1">
    <property type="entry name" value="PEBP (PHOSPHATIDYLETHANOLAMINE-BINDING PROTEIN) FAMILY PROTEIN"/>
    <property type="match status" value="1"/>
</dbReference>
<dbReference type="RefSeq" id="WP_148815326.1">
    <property type="nucleotide sequence ID" value="NZ_CP043046.1"/>
</dbReference>
<proteinExistence type="predicted"/>
<accession>A0A5C0AYC9</accession>
<dbReference type="InterPro" id="IPR036610">
    <property type="entry name" value="PEBP-like_sf"/>
</dbReference>
<dbReference type="Gene3D" id="3.90.280.10">
    <property type="entry name" value="PEBP-like"/>
    <property type="match status" value="1"/>
</dbReference>
<dbReference type="NCBIfam" id="TIGR00481">
    <property type="entry name" value="YbhB/YbcL family Raf kinase inhibitor-like protein"/>
    <property type="match status" value="1"/>
</dbReference>
<evidence type="ECO:0000313" key="2">
    <source>
        <dbReference type="EMBL" id="QEI06584.1"/>
    </source>
</evidence>
<reference evidence="2 3" key="1">
    <citation type="submission" date="2019-08" db="EMBL/GenBank/DDBJ databases">
        <title>Amphibian skin-associated Pigmentiphaga: genome sequence and occurrence across geography and hosts.</title>
        <authorList>
            <person name="Bletz M.C."/>
            <person name="Bunk B."/>
            <person name="Sproeer C."/>
            <person name="Biwer P."/>
            <person name="Reiter S."/>
            <person name="Rabemananjara F.C.E."/>
            <person name="Schulz S."/>
            <person name="Overmann J."/>
            <person name="Vences M."/>
        </authorList>
    </citation>
    <scope>NUCLEOTIDE SEQUENCE [LARGE SCALE GENOMIC DNA]</scope>
    <source>
        <strain evidence="2 3">Mada1488</strain>
    </source>
</reference>
<dbReference type="AlphaFoldDB" id="A0A5C0AYC9"/>
<dbReference type="KEGG" id="pacr:FXN63_12645"/>
<evidence type="ECO:0000313" key="3">
    <source>
        <dbReference type="Proteomes" id="UP000325161"/>
    </source>
</evidence>
<sequence>MNKPIIGAFIALLCVSAQAQNFSLTSRDVEDGKQMGEKHLQNGSGCVGGDISPQLSWSGAPTATKSFAITMFDPDAPTGSGWWHWTLVNIPKTTTTLPQDAGNRNEANVPAGAVQGRTDFGNTGYGGACPPVGTHRYRFKVWALNVESIPVDKESSGALVGYLLNANSLATAELVPVSSR</sequence>
<dbReference type="SUPFAM" id="SSF49777">
    <property type="entry name" value="PEBP-like"/>
    <property type="match status" value="1"/>
</dbReference>
<feature type="chain" id="PRO_5023145766" evidence="1">
    <location>
        <begin position="20"/>
        <end position="180"/>
    </location>
</feature>
<protein>
    <submittedName>
        <fullName evidence="2">YbhB/YbcL family Raf kinase inhibitor-like protein</fullName>
    </submittedName>
</protein>
<keyword evidence="3" id="KW-1185">Reference proteome</keyword>